<keyword evidence="3" id="KW-0731">Sigma factor</keyword>
<dbReference type="Proteomes" id="UP000642070">
    <property type="component" value="Unassembled WGS sequence"/>
</dbReference>
<dbReference type="PANTHER" id="PTHR43133">
    <property type="entry name" value="RNA POLYMERASE ECF-TYPE SIGMA FACTO"/>
    <property type="match status" value="1"/>
</dbReference>
<dbReference type="NCBIfam" id="TIGR02937">
    <property type="entry name" value="sigma70-ECF"/>
    <property type="match status" value="1"/>
</dbReference>
<evidence type="ECO:0000256" key="5">
    <source>
        <dbReference type="ARBA" id="ARBA00023163"/>
    </source>
</evidence>
<keyword evidence="2" id="KW-0805">Transcription regulation</keyword>
<organism evidence="8 9">
    <name type="scientific">Dactylosporangium sucinum</name>
    <dbReference type="NCBI Taxonomy" id="1424081"/>
    <lineage>
        <taxon>Bacteria</taxon>
        <taxon>Bacillati</taxon>
        <taxon>Actinomycetota</taxon>
        <taxon>Actinomycetes</taxon>
        <taxon>Micromonosporales</taxon>
        <taxon>Micromonosporaceae</taxon>
        <taxon>Dactylosporangium</taxon>
    </lineage>
</organism>
<evidence type="ECO:0000313" key="8">
    <source>
        <dbReference type="EMBL" id="GGM31441.1"/>
    </source>
</evidence>
<dbReference type="InterPro" id="IPR007627">
    <property type="entry name" value="RNA_pol_sigma70_r2"/>
</dbReference>
<dbReference type="NCBIfam" id="TIGR02983">
    <property type="entry name" value="SigE-fam_strep"/>
    <property type="match status" value="1"/>
</dbReference>
<dbReference type="GO" id="GO:0016987">
    <property type="term" value="F:sigma factor activity"/>
    <property type="evidence" value="ECO:0007669"/>
    <property type="project" value="UniProtKB-KW"/>
</dbReference>
<comment type="caution">
    <text evidence="8">The sequence shown here is derived from an EMBL/GenBank/DDBJ whole genome shotgun (WGS) entry which is preliminary data.</text>
</comment>
<keyword evidence="4" id="KW-0238">DNA-binding</keyword>
<comment type="similarity">
    <text evidence="1">Belongs to the sigma-70 factor family. ECF subfamily.</text>
</comment>
<evidence type="ECO:0000259" key="7">
    <source>
        <dbReference type="Pfam" id="PF08281"/>
    </source>
</evidence>
<dbReference type="PANTHER" id="PTHR43133:SF50">
    <property type="entry name" value="ECF RNA POLYMERASE SIGMA FACTOR SIGM"/>
    <property type="match status" value="1"/>
</dbReference>
<feature type="domain" description="RNA polymerase sigma-70 region 2" evidence="6">
    <location>
        <begin position="18"/>
        <end position="77"/>
    </location>
</feature>
<evidence type="ECO:0000313" key="9">
    <source>
        <dbReference type="Proteomes" id="UP000642070"/>
    </source>
</evidence>
<evidence type="ECO:0000256" key="1">
    <source>
        <dbReference type="ARBA" id="ARBA00010641"/>
    </source>
</evidence>
<dbReference type="InterPro" id="IPR039425">
    <property type="entry name" value="RNA_pol_sigma-70-like"/>
</dbReference>
<dbReference type="Pfam" id="PF04542">
    <property type="entry name" value="Sigma70_r2"/>
    <property type="match status" value="1"/>
</dbReference>
<dbReference type="GO" id="GO:0006352">
    <property type="term" value="P:DNA-templated transcription initiation"/>
    <property type="evidence" value="ECO:0007669"/>
    <property type="project" value="InterPro"/>
</dbReference>
<dbReference type="Gene3D" id="1.10.1740.10">
    <property type="match status" value="1"/>
</dbReference>
<evidence type="ECO:0000256" key="3">
    <source>
        <dbReference type="ARBA" id="ARBA00023082"/>
    </source>
</evidence>
<dbReference type="GO" id="GO:0003677">
    <property type="term" value="F:DNA binding"/>
    <property type="evidence" value="ECO:0007669"/>
    <property type="project" value="UniProtKB-KW"/>
</dbReference>
<dbReference type="EMBL" id="BMPI01000015">
    <property type="protein sequence ID" value="GGM31441.1"/>
    <property type="molecule type" value="Genomic_DNA"/>
</dbReference>
<evidence type="ECO:0000256" key="2">
    <source>
        <dbReference type="ARBA" id="ARBA00023015"/>
    </source>
</evidence>
<evidence type="ECO:0000259" key="6">
    <source>
        <dbReference type="Pfam" id="PF04542"/>
    </source>
</evidence>
<dbReference type="InterPro" id="IPR014325">
    <property type="entry name" value="RNA_pol_sigma-E_actinobac"/>
</dbReference>
<dbReference type="InterPro" id="IPR013324">
    <property type="entry name" value="RNA_pol_sigma_r3/r4-like"/>
</dbReference>
<dbReference type="InterPro" id="IPR036388">
    <property type="entry name" value="WH-like_DNA-bd_sf"/>
</dbReference>
<keyword evidence="9" id="KW-1185">Reference proteome</keyword>
<name>A0A917WV99_9ACTN</name>
<gene>
    <name evidence="8" type="ORF">GCM10007977_035830</name>
</gene>
<dbReference type="InterPro" id="IPR013249">
    <property type="entry name" value="RNA_pol_sigma70_r4_t2"/>
</dbReference>
<dbReference type="SUPFAM" id="SSF88659">
    <property type="entry name" value="Sigma3 and sigma4 domains of RNA polymerase sigma factors"/>
    <property type="match status" value="1"/>
</dbReference>
<dbReference type="InterPro" id="IPR013325">
    <property type="entry name" value="RNA_pol_sigma_r2"/>
</dbReference>
<reference evidence="8" key="2">
    <citation type="submission" date="2020-09" db="EMBL/GenBank/DDBJ databases">
        <authorList>
            <person name="Sun Q."/>
            <person name="Ohkuma M."/>
        </authorList>
    </citation>
    <scope>NUCLEOTIDE SEQUENCE</scope>
    <source>
        <strain evidence="8">JCM 19831</strain>
    </source>
</reference>
<dbReference type="Pfam" id="PF08281">
    <property type="entry name" value="Sigma70_r4_2"/>
    <property type="match status" value="1"/>
</dbReference>
<proteinExistence type="inferred from homology"/>
<sequence length="175" mass="19789">MDLDDQRAFREFVSARMASLRSLAYVTCGDWHAAEDAVANALIKLYARWRRVDRPDLYAQTMVYRAAVDETRRAWWRRERPAGDAMPDVESADPSGATDERIRVRQALMAVPPGQRAVLYLRYYQGLSIEETAQVLGCQPGTVKSQGTRGLARLRERLTELSETADVEEHADACV</sequence>
<dbReference type="AlphaFoldDB" id="A0A917WV99"/>
<keyword evidence="5" id="KW-0804">Transcription</keyword>
<dbReference type="Gene3D" id="1.10.10.10">
    <property type="entry name" value="Winged helix-like DNA-binding domain superfamily/Winged helix DNA-binding domain"/>
    <property type="match status" value="1"/>
</dbReference>
<dbReference type="SUPFAM" id="SSF88946">
    <property type="entry name" value="Sigma2 domain of RNA polymerase sigma factors"/>
    <property type="match status" value="1"/>
</dbReference>
<protein>
    <submittedName>
        <fullName evidence="8">RNA polymerase sigma24 factor</fullName>
    </submittedName>
</protein>
<dbReference type="InterPro" id="IPR014284">
    <property type="entry name" value="RNA_pol_sigma-70_dom"/>
</dbReference>
<feature type="domain" description="RNA polymerase sigma factor 70 region 4 type 2" evidence="7">
    <location>
        <begin position="103"/>
        <end position="154"/>
    </location>
</feature>
<reference evidence="8" key="1">
    <citation type="journal article" date="2014" name="Int. J. Syst. Evol. Microbiol.">
        <title>Complete genome sequence of Corynebacterium casei LMG S-19264T (=DSM 44701T), isolated from a smear-ripened cheese.</title>
        <authorList>
            <consortium name="US DOE Joint Genome Institute (JGI-PGF)"/>
            <person name="Walter F."/>
            <person name="Albersmeier A."/>
            <person name="Kalinowski J."/>
            <person name="Ruckert C."/>
        </authorList>
    </citation>
    <scope>NUCLEOTIDE SEQUENCE</scope>
    <source>
        <strain evidence="8">JCM 19831</strain>
    </source>
</reference>
<evidence type="ECO:0000256" key="4">
    <source>
        <dbReference type="ARBA" id="ARBA00023125"/>
    </source>
</evidence>
<accession>A0A917WV99</accession>
<dbReference type="RefSeq" id="WP_190250979.1">
    <property type="nucleotide sequence ID" value="NZ_BMPI01000015.1"/>
</dbReference>
<dbReference type="CDD" id="cd06171">
    <property type="entry name" value="Sigma70_r4"/>
    <property type="match status" value="1"/>
</dbReference>